<proteinExistence type="predicted"/>
<reference evidence="1" key="1">
    <citation type="submission" date="2021-02" db="EMBL/GenBank/DDBJ databases">
        <authorList>
            <person name="Nowell W R."/>
        </authorList>
    </citation>
    <scope>NUCLEOTIDE SEQUENCE</scope>
</reference>
<protein>
    <submittedName>
        <fullName evidence="1">Uncharacterized protein</fullName>
    </submittedName>
</protein>
<dbReference type="Proteomes" id="UP000663862">
    <property type="component" value="Unassembled WGS sequence"/>
</dbReference>
<comment type="caution">
    <text evidence="1">The sequence shown here is derived from an EMBL/GenBank/DDBJ whole genome shotgun (WGS) entry which is preliminary data.</text>
</comment>
<dbReference type="AlphaFoldDB" id="A0A821JED4"/>
<accession>A0A821JED4</accession>
<dbReference type="EMBL" id="CAJOBQ010013412">
    <property type="protein sequence ID" value="CAF4717373.1"/>
    <property type="molecule type" value="Genomic_DNA"/>
</dbReference>
<organism evidence="1 2">
    <name type="scientific">Rotaria socialis</name>
    <dbReference type="NCBI Taxonomy" id="392032"/>
    <lineage>
        <taxon>Eukaryota</taxon>
        <taxon>Metazoa</taxon>
        <taxon>Spiralia</taxon>
        <taxon>Gnathifera</taxon>
        <taxon>Rotifera</taxon>
        <taxon>Eurotatoria</taxon>
        <taxon>Bdelloidea</taxon>
        <taxon>Philodinida</taxon>
        <taxon>Philodinidae</taxon>
        <taxon>Rotaria</taxon>
    </lineage>
</organism>
<feature type="non-terminal residue" evidence="1">
    <location>
        <position position="1"/>
    </location>
</feature>
<sequence length="47" mass="5465">VKAKMDITYPHRQRLVREMKPIKQIVTLYPALAVVDLVGHEEHIILT</sequence>
<gene>
    <name evidence="1" type="ORF">TSG867_LOCUS33949</name>
</gene>
<evidence type="ECO:0000313" key="2">
    <source>
        <dbReference type="Proteomes" id="UP000663862"/>
    </source>
</evidence>
<evidence type="ECO:0000313" key="1">
    <source>
        <dbReference type="EMBL" id="CAF4717373.1"/>
    </source>
</evidence>
<name>A0A821JED4_9BILA</name>